<dbReference type="Gene3D" id="3.40.50.150">
    <property type="entry name" value="Vaccinia Virus protein VP39"/>
    <property type="match status" value="1"/>
</dbReference>
<reference evidence="4 5" key="1">
    <citation type="submission" date="2016-01" db="EMBL/GenBank/DDBJ databases">
        <title>Whole genome sequence and analysis of Micromonospora rosaria DSM 803, which can produce antibacterial substance rosamicin.</title>
        <authorList>
            <person name="Yang H."/>
            <person name="He X."/>
            <person name="Zhu D."/>
        </authorList>
    </citation>
    <scope>NUCLEOTIDE SEQUENCE [LARGE SCALE GENOMIC DNA]</scope>
    <source>
        <strain evidence="4 5">DSM 803</strain>
    </source>
</reference>
<dbReference type="Pfam" id="PF00535">
    <property type="entry name" value="Glycos_transf_2"/>
    <property type="match status" value="1"/>
</dbReference>
<dbReference type="InterPro" id="IPR050834">
    <property type="entry name" value="Glycosyltransf_2"/>
</dbReference>
<dbReference type="EMBL" id="LRQV01000044">
    <property type="protein sequence ID" value="KXK61308.1"/>
    <property type="molecule type" value="Genomic_DNA"/>
</dbReference>
<evidence type="ECO:0000313" key="4">
    <source>
        <dbReference type="EMBL" id="KXK61308.1"/>
    </source>
</evidence>
<dbReference type="Proteomes" id="UP000070620">
    <property type="component" value="Unassembled WGS sequence"/>
</dbReference>
<organism evidence="4 5">
    <name type="scientific">Micromonospora rosaria</name>
    <dbReference type="NCBI Taxonomy" id="47874"/>
    <lineage>
        <taxon>Bacteria</taxon>
        <taxon>Bacillati</taxon>
        <taxon>Actinomycetota</taxon>
        <taxon>Actinomycetes</taxon>
        <taxon>Micromonosporales</taxon>
        <taxon>Micromonosporaceae</taxon>
        <taxon>Micromonospora</taxon>
    </lineage>
</organism>
<dbReference type="Pfam" id="PF02709">
    <property type="entry name" value="Glyco_transf_7C"/>
    <property type="match status" value="1"/>
</dbReference>
<dbReference type="RefSeq" id="WP_067365533.1">
    <property type="nucleotide sequence ID" value="NZ_JBIUBN010000015.1"/>
</dbReference>
<dbReference type="OrthoDB" id="4120491at2"/>
<dbReference type="InterPro" id="IPR029063">
    <property type="entry name" value="SAM-dependent_MTases_sf"/>
</dbReference>
<name>A0A136PSB1_9ACTN</name>
<evidence type="ECO:0000259" key="3">
    <source>
        <dbReference type="Pfam" id="PF02709"/>
    </source>
</evidence>
<evidence type="ECO:0000313" key="5">
    <source>
        <dbReference type="Proteomes" id="UP000070620"/>
    </source>
</evidence>
<dbReference type="InterPro" id="IPR027791">
    <property type="entry name" value="Galactosyl_T_C"/>
</dbReference>
<comment type="caution">
    <text evidence="4">The sequence shown here is derived from an EMBL/GenBank/DDBJ whole genome shotgun (WGS) entry which is preliminary data.</text>
</comment>
<dbReference type="Gene3D" id="3.90.550.10">
    <property type="entry name" value="Spore Coat Polysaccharide Biosynthesis Protein SpsA, Chain A"/>
    <property type="match status" value="1"/>
</dbReference>
<dbReference type="PANTHER" id="PTHR43685">
    <property type="entry name" value="GLYCOSYLTRANSFERASE"/>
    <property type="match status" value="1"/>
</dbReference>
<dbReference type="SUPFAM" id="SSF53448">
    <property type="entry name" value="Nucleotide-diphospho-sugar transferases"/>
    <property type="match status" value="1"/>
</dbReference>
<evidence type="ECO:0008006" key="6">
    <source>
        <dbReference type="Google" id="ProtNLM"/>
    </source>
</evidence>
<feature type="domain" description="Galactosyltransferase C-terminal" evidence="3">
    <location>
        <begin position="199"/>
        <end position="238"/>
    </location>
</feature>
<dbReference type="GO" id="GO:0016740">
    <property type="term" value="F:transferase activity"/>
    <property type="evidence" value="ECO:0007669"/>
    <property type="project" value="UniProtKB-KW"/>
</dbReference>
<dbReference type="SUPFAM" id="SSF53335">
    <property type="entry name" value="S-adenosyl-L-methionine-dependent methyltransferases"/>
    <property type="match status" value="1"/>
</dbReference>
<evidence type="ECO:0000256" key="1">
    <source>
        <dbReference type="ARBA" id="ARBA00022679"/>
    </source>
</evidence>
<keyword evidence="1" id="KW-0808">Transferase</keyword>
<gene>
    <name evidence="4" type="ORF">AWW66_14295</name>
</gene>
<proteinExistence type="predicted"/>
<accession>A0A136PSB1</accession>
<dbReference type="AlphaFoldDB" id="A0A136PSB1"/>
<evidence type="ECO:0000259" key="2">
    <source>
        <dbReference type="Pfam" id="PF00535"/>
    </source>
</evidence>
<dbReference type="InterPro" id="IPR029044">
    <property type="entry name" value="Nucleotide-diphossugar_trans"/>
</dbReference>
<sequence>MTTPRSATPGCPEVSVVVPTYNRAALLHRTLAALAAQRPAGPAFEVVVSDDGSADDTRAVVDAFADRLALRYHFQPDEGFRVAEARNAGARLASAPVLVFLDTGVLVGPDFVAAHRAAHQGTLGTGGPGRAVIGYTYGYNPYDPCPGLAELLAELPPAEVVARLADTRSFQDMRHPEFAAVDFDLSRLVAPWMLSWTVNLSVRAEDFRAVGGFDEGFRSWGVEDLEFGYRTAGHGVAFAVSRDAWAIETPHDRDTEANLASSRRNARRFLDKHGEPPVELYWAIYSRGILVPLEQELRTLSDWAKQARDLDVRAELAAAVAELPAGGRIAAIGCGGALPPSWPATGTLVDFDEELLRQAAADRPAAPARLAIGLRTPYDDASFDLVVVSSRLTGLHDRWGDDLRAEAHRIGRDVRVHLPAQ</sequence>
<keyword evidence="5" id="KW-1185">Reference proteome</keyword>
<dbReference type="InterPro" id="IPR001173">
    <property type="entry name" value="Glyco_trans_2-like"/>
</dbReference>
<protein>
    <recommendedName>
        <fullName evidence="6">Glycosyltransferase</fullName>
    </recommendedName>
</protein>
<dbReference type="PANTHER" id="PTHR43685:SF3">
    <property type="entry name" value="SLR2126 PROTEIN"/>
    <property type="match status" value="1"/>
</dbReference>
<feature type="domain" description="Glycosyltransferase 2-like" evidence="2">
    <location>
        <begin position="15"/>
        <end position="110"/>
    </location>
</feature>